<dbReference type="Proteomes" id="UP001212841">
    <property type="component" value="Unassembled WGS sequence"/>
</dbReference>
<reference evidence="1" key="1">
    <citation type="submission" date="2020-05" db="EMBL/GenBank/DDBJ databases">
        <title>Phylogenomic resolution of chytrid fungi.</title>
        <authorList>
            <person name="Stajich J.E."/>
            <person name="Amses K."/>
            <person name="Simmons R."/>
            <person name="Seto K."/>
            <person name="Myers J."/>
            <person name="Bonds A."/>
            <person name="Quandt C.A."/>
            <person name="Barry K."/>
            <person name="Liu P."/>
            <person name="Grigoriev I."/>
            <person name="Longcore J.E."/>
            <person name="James T.Y."/>
        </authorList>
    </citation>
    <scope>NUCLEOTIDE SEQUENCE</scope>
    <source>
        <strain evidence="1">JEL0318</strain>
    </source>
</reference>
<evidence type="ECO:0000313" key="1">
    <source>
        <dbReference type="EMBL" id="KAJ3047623.1"/>
    </source>
</evidence>
<keyword evidence="2" id="KW-1185">Reference proteome</keyword>
<gene>
    <name evidence="1" type="ORF">HK097_011363</name>
</gene>
<protein>
    <submittedName>
        <fullName evidence="1">Uncharacterized protein</fullName>
    </submittedName>
</protein>
<organism evidence="1 2">
    <name type="scientific">Rhizophlyctis rosea</name>
    <dbReference type="NCBI Taxonomy" id="64517"/>
    <lineage>
        <taxon>Eukaryota</taxon>
        <taxon>Fungi</taxon>
        <taxon>Fungi incertae sedis</taxon>
        <taxon>Chytridiomycota</taxon>
        <taxon>Chytridiomycota incertae sedis</taxon>
        <taxon>Chytridiomycetes</taxon>
        <taxon>Rhizophlyctidales</taxon>
        <taxon>Rhizophlyctidaceae</taxon>
        <taxon>Rhizophlyctis</taxon>
    </lineage>
</organism>
<accession>A0AAD5S7X0</accession>
<feature type="non-terminal residue" evidence="1">
    <location>
        <position position="1"/>
    </location>
</feature>
<dbReference type="AlphaFoldDB" id="A0AAD5S7X0"/>
<sequence length="112" mass="12116">VQSTVRAGPGKQEAMLGHEHICSVVDDLQSLLYSAVALEVLDLEQEAWTRLTDAKGVLDLTARAVGTWAKELQDIYHLLKSCGEAPKMMEGQQAGQQVHTNDALFKAAPKSG</sequence>
<evidence type="ECO:0000313" key="2">
    <source>
        <dbReference type="Proteomes" id="UP001212841"/>
    </source>
</evidence>
<proteinExistence type="predicted"/>
<dbReference type="EMBL" id="JADGJD010000929">
    <property type="protein sequence ID" value="KAJ3047623.1"/>
    <property type="molecule type" value="Genomic_DNA"/>
</dbReference>
<comment type="caution">
    <text evidence="1">The sequence shown here is derived from an EMBL/GenBank/DDBJ whole genome shotgun (WGS) entry which is preliminary data.</text>
</comment>
<name>A0AAD5S7X0_9FUNG</name>